<dbReference type="InterPro" id="IPR036188">
    <property type="entry name" value="FAD/NAD-bd_sf"/>
</dbReference>
<sequence>LDKNYLYLAEQIGVTIMPEQEVQDIHPLTDGGYQLTIRKSTGLKRPVRKLQADKVILSGGVLGTVKLLLKCRNEGSLNKISPKLGDFVRTNSEAIIGIKLKKTPREDFSKGVAISAGFYPDKETHIETVRYGKGQSAMALLTTFLPDRRIPLPGFIRWGITAIRSPVQFIINLFPFDWAKKTIILLVMQPVDNYLKLNYKPRWWRLGGSSMNSQSSDGEKIPSHIPIAEKTAETIINKTGGTIMTTYMDAMFDISSTAHILGGACLGKDLQSGVI</sequence>
<evidence type="ECO:0000256" key="1">
    <source>
        <dbReference type="ARBA" id="ARBA00001974"/>
    </source>
</evidence>
<keyword evidence="3" id="KW-0274">FAD</keyword>
<gene>
    <name evidence="5" type="ORF">METZ01_LOCUS408203</name>
</gene>
<name>A0A382W9H9_9ZZZZ</name>
<evidence type="ECO:0000313" key="5">
    <source>
        <dbReference type="EMBL" id="SVD55349.1"/>
    </source>
</evidence>
<reference evidence="5" key="1">
    <citation type="submission" date="2018-05" db="EMBL/GenBank/DDBJ databases">
        <authorList>
            <person name="Lanie J.A."/>
            <person name="Ng W.-L."/>
            <person name="Kazmierczak K.M."/>
            <person name="Andrzejewski T.M."/>
            <person name="Davidsen T.M."/>
            <person name="Wayne K.J."/>
            <person name="Tettelin H."/>
            <person name="Glass J.I."/>
            <person name="Rusch D."/>
            <person name="Podicherti R."/>
            <person name="Tsui H.-C.T."/>
            <person name="Winkler M.E."/>
        </authorList>
    </citation>
    <scope>NUCLEOTIDE SEQUENCE</scope>
</reference>
<dbReference type="SUPFAM" id="SSF51905">
    <property type="entry name" value="FAD/NAD(P)-binding domain"/>
    <property type="match status" value="1"/>
</dbReference>
<evidence type="ECO:0000256" key="3">
    <source>
        <dbReference type="ARBA" id="ARBA00022827"/>
    </source>
</evidence>
<dbReference type="Gene3D" id="3.50.50.60">
    <property type="entry name" value="FAD/NAD(P)-binding domain"/>
    <property type="match status" value="1"/>
</dbReference>
<organism evidence="5">
    <name type="scientific">marine metagenome</name>
    <dbReference type="NCBI Taxonomy" id="408172"/>
    <lineage>
        <taxon>unclassified sequences</taxon>
        <taxon>metagenomes</taxon>
        <taxon>ecological metagenomes</taxon>
    </lineage>
</organism>
<dbReference type="PANTHER" id="PTHR47470:SF1">
    <property type="entry name" value="FAD-DEPENDENT OXIDOREDUCTASE 2 FAD BINDING DOMAIN-CONTAINING PROTEIN"/>
    <property type="match status" value="1"/>
</dbReference>
<keyword evidence="2" id="KW-0285">Flavoprotein</keyword>
<feature type="non-terminal residue" evidence="5">
    <location>
        <position position="1"/>
    </location>
</feature>
<evidence type="ECO:0000256" key="2">
    <source>
        <dbReference type="ARBA" id="ARBA00022630"/>
    </source>
</evidence>
<dbReference type="AlphaFoldDB" id="A0A382W9H9"/>
<protein>
    <submittedName>
        <fullName evidence="5">Uncharacterized protein</fullName>
    </submittedName>
</protein>
<dbReference type="InterPro" id="IPR052542">
    <property type="entry name" value="Cholesterol_Oxidase"/>
</dbReference>
<comment type="cofactor">
    <cofactor evidence="1">
        <name>FAD</name>
        <dbReference type="ChEBI" id="CHEBI:57692"/>
    </cofactor>
</comment>
<accession>A0A382W9H9</accession>
<proteinExistence type="predicted"/>
<feature type="non-terminal residue" evidence="5">
    <location>
        <position position="275"/>
    </location>
</feature>
<dbReference type="EMBL" id="UINC01158033">
    <property type="protein sequence ID" value="SVD55349.1"/>
    <property type="molecule type" value="Genomic_DNA"/>
</dbReference>
<dbReference type="GO" id="GO:0016491">
    <property type="term" value="F:oxidoreductase activity"/>
    <property type="evidence" value="ECO:0007669"/>
    <property type="project" value="UniProtKB-KW"/>
</dbReference>
<evidence type="ECO:0000256" key="4">
    <source>
        <dbReference type="ARBA" id="ARBA00023002"/>
    </source>
</evidence>
<keyword evidence="4" id="KW-0560">Oxidoreductase</keyword>
<dbReference type="PANTHER" id="PTHR47470">
    <property type="entry name" value="CHOLESTEROL OXIDASE"/>
    <property type="match status" value="1"/>
</dbReference>